<dbReference type="EMBL" id="MTYJ01000022">
    <property type="protein sequence ID" value="OQV21577.1"/>
    <property type="molecule type" value="Genomic_DNA"/>
</dbReference>
<dbReference type="AlphaFoldDB" id="A0A1W0X249"/>
<evidence type="ECO:0000313" key="2">
    <source>
        <dbReference type="Proteomes" id="UP000192578"/>
    </source>
</evidence>
<gene>
    <name evidence="1" type="ORF">BV898_04479</name>
</gene>
<name>A0A1W0X249_HYPEX</name>
<dbReference type="PROSITE" id="PS51257">
    <property type="entry name" value="PROKAR_LIPOPROTEIN"/>
    <property type="match status" value="1"/>
</dbReference>
<protein>
    <submittedName>
        <fullName evidence="1">Uncharacterized protein</fullName>
    </submittedName>
</protein>
<organism evidence="1 2">
    <name type="scientific">Hypsibius exemplaris</name>
    <name type="common">Freshwater tardigrade</name>
    <dbReference type="NCBI Taxonomy" id="2072580"/>
    <lineage>
        <taxon>Eukaryota</taxon>
        <taxon>Metazoa</taxon>
        <taxon>Ecdysozoa</taxon>
        <taxon>Tardigrada</taxon>
        <taxon>Eutardigrada</taxon>
        <taxon>Parachela</taxon>
        <taxon>Hypsibioidea</taxon>
        <taxon>Hypsibiidae</taxon>
        <taxon>Hypsibius</taxon>
    </lineage>
</organism>
<proteinExistence type="predicted"/>
<comment type="caution">
    <text evidence="1">The sequence shown here is derived from an EMBL/GenBank/DDBJ whole genome shotgun (WGS) entry which is preliminary data.</text>
</comment>
<keyword evidence="2" id="KW-1185">Reference proteome</keyword>
<reference evidence="2" key="1">
    <citation type="submission" date="2017-01" db="EMBL/GenBank/DDBJ databases">
        <title>Comparative genomics of anhydrobiosis in the tardigrade Hypsibius dujardini.</title>
        <authorList>
            <person name="Yoshida Y."/>
            <person name="Koutsovoulos G."/>
            <person name="Laetsch D."/>
            <person name="Stevens L."/>
            <person name="Kumar S."/>
            <person name="Horikawa D."/>
            <person name="Ishino K."/>
            <person name="Komine S."/>
            <person name="Tomita M."/>
            <person name="Blaxter M."/>
            <person name="Arakawa K."/>
        </authorList>
    </citation>
    <scope>NUCLEOTIDE SEQUENCE [LARGE SCALE GENOMIC DNA]</scope>
    <source>
        <strain evidence="2">Z151</strain>
    </source>
</reference>
<accession>A0A1W0X249</accession>
<sequence>MEPYDKQTSKLDTPIFSIPHQSGACACLIARVVGAARADLQQTGLALHHFIVVQLPIATEACHVTSLNRTSSHSVIIETNRSSYSTRASSASSGICEVPGGVFVTLLERIGDYVLFYLD</sequence>
<dbReference type="Proteomes" id="UP000192578">
    <property type="component" value="Unassembled WGS sequence"/>
</dbReference>
<evidence type="ECO:0000313" key="1">
    <source>
        <dbReference type="EMBL" id="OQV21577.1"/>
    </source>
</evidence>
<dbReference type="OrthoDB" id="3832628at2759"/>